<evidence type="ECO:0000313" key="2">
    <source>
        <dbReference type="EMBL" id="PLB46433.1"/>
    </source>
</evidence>
<dbReference type="InterPro" id="IPR005152">
    <property type="entry name" value="Lipase_secreted"/>
</dbReference>
<proteinExistence type="predicted"/>
<dbReference type="EMBL" id="MSFO01000006">
    <property type="protein sequence ID" value="PLB46433.1"/>
    <property type="molecule type" value="Genomic_DNA"/>
</dbReference>
<dbReference type="PANTHER" id="PTHR34853:SF5">
    <property type="entry name" value="LIP-DOMAIN-CONTAINING PROTEIN-RELATED"/>
    <property type="match status" value="1"/>
</dbReference>
<accession>A0A2I2G0P3</accession>
<dbReference type="Gene3D" id="1.10.260.130">
    <property type="match status" value="1"/>
</dbReference>
<evidence type="ECO:0000256" key="1">
    <source>
        <dbReference type="ARBA" id="ARBA00022801"/>
    </source>
</evidence>
<dbReference type="GeneID" id="36559379"/>
<dbReference type="GO" id="GO:0016042">
    <property type="term" value="P:lipid catabolic process"/>
    <property type="evidence" value="ECO:0007669"/>
    <property type="project" value="InterPro"/>
</dbReference>
<dbReference type="VEuPathDB" id="FungiDB:P170DRAFT_457085"/>
<dbReference type="AlphaFoldDB" id="A0A2I2G0P3"/>
<gene>
    <name evidence="2" type="ORF">P170DRAFT_457085</name>
</gene>
<dbReference type="GO" id="GO:0004806">
    <property type="term" value="F:triacylglycerol lipase activity"/>
    <property type="evidence" value="ECO:0007669"/>
    <property type="project" value="InterPro"/>
</dbReference>
<protein>
    <submittedName>
        <fullName evidence="2">LIP-domain-containing protein</fullName>
    </submittedName>
</protein>
<dbReference type="PANTHER" id="PTHR34853">
    <property type="match status" value="1"/>
</dbReference>
<dbReference type="InterPro" id="IPR029058">
    <property type="entry name" value="AB_hydrolase_fold"/>
</dbReference>
<dbReference type="SUPFAM" id="SSF53474">
    <property type="entry name" value="alpha/beta-Hydrolases"/>
    <property type="match status" value="1"/>
</dbReference>
<reference evidence="2 3" key="1">
    <citation type="submission" date="2016-12" db="EMBL/GenBank/DDBJ databases">
        <title>The genomes of Aspergillus section Nigri reveals drivers in fungal speciation.</title>
        <authorList>
            <consortium name="DOE Joint Genome Institute"/>
            <person name="Vesth T.C."/>
            <person name="Nybo J."/>
            <person name="Theobald S."/>
            <person name="Brandl J."/>
            <person name="Frisvad J.C."/>
            <person name="Nielsen K.F."/>
            <person name="Lyhne E.K."/>
            <person name="Kogle M.E."/>
            <person name="Kuo A."/>
            <person name="Riley R."/>
            <person name="Clum A."/>
            <person name="Nolan M."/>
            <person name="Lipzen A."/>
            <person name="Salamov A."/>
            <person name="Henrissat B."/>
            <person name="Wiebenga A."/>
            <person name="De Vries R.P."/>
            <person name="Grigoriev I.V."/>
            <person name="Mortensen U.H."/>
            <person name="Andersen M.R."/>
            <person name="Baker S.E."/>
        </authorList>
    </citation>
    <scope>NUCLEOTIDE SEQUENCE [LARGE SCALE GENOMIC DNA]</scope>
    <source>
        <strain evidence="2 3">IBT 23096</strain>
    </source>
</reference>
<dbReference type="Proteomes" id="UP000234275">
    <property type="component" value="Unassembled WGS sequence"/>
</dbReference>
<organism evidence="2 3">
    <name type="scientific">Aspergillus steynii IBT 23096</name>
    <dbReference type="NCBI Taxonomy" id="1392250"/>
    <lineage>
        <taxon>Eukaryota</taxon>
        <taxon>Fungi</taxon>
        <taxon>Dikarya</taxon>
        <taxon>Ascomycota</taxon>
        <taxon>Pezizomycotina</taxon>
        <taxon>Eurotiomycetes</taxon>
        <taxon>Eurotiomycetidae</taxon>
        <taxon>Eurotiales</taxon>
        <taxon>Aspergillaceae</taxon>
        <taxon>Aspergillus</taxon>
        <taxon>Aspergillus subgen. Circumdati</taxon>
    </lineage>
</organism>
<evidence type="ECO:0000313" key="3">
    <source>
        <dbReference type="Proteomes" id="UP000234275"/>
    </source>
</evidence>
<sequence length="679" mass="75145">MASSPVSALPLLDFPAEVRLCIYRYLVPNVPIRNFPLIRGRSKTVHLRSDNLPCCPAILRTNHQIHDELIPEWYGSTPYEVVIDNRYILFCGKVIPPYAPLPSTIRWVQSMHLKITIQGAPRHIHSTSTLEHLLGFQDRVVALARSLSHNEMRQLRKLHIDIAVDIPLLLSLSKTPSELLDLLDWNFSPFREIVTDVPEVEWELNEQSYGIQSHEFLQSYAELKAIMHGAGMVTFLNLFLLPLSPLLLTLGYSLPTLDKRAPGPVPPSEDPFYQPPDGYQDEQPGTVLASREVPHPIAGLLNRPVKLSSSYQLLYRSTDSFDNATATITTVLVPENADPTKLLSYQMPEDSSFVDCAPSYALQKDADNDGILGDTYNKVNILFILSLLEKGWIVSIPDFEGPRGAFLANNRAGYAVLDGIRAVLASSDLFGVSSDVDITMWGYSGGSLATGFAAELQPSYASELHIAGAALGGVIGSLETTTNTVNEGLFAGLVVAGAHGFAREYPDVAELIEDQLTDDPVRRKKFLDARDRCLIPNILDFASEDVLSYYKNHDIQSNPIFQRVYHENELGHHTPGIPLFVYKGTLDEVSPVNETNALVDQYCAEGVIVEYKETVTHEHALLEVDGFAEATLWLQDRMNGVPAEEKCTHSKKLTPLTEPGTLNVLGTTVIAELQEILGL</sequence>
<name>A0A2I2G0P3_9EURO</name>
<dbReference type="RefSeq" id="XP_024701735.1">
    <property type="nucleotide sequence ID" value="XM_024851680.1"/>
</dbReference>
<dbReference type="Gene3D" id="3.40.50.1820">
    <property type="entry name" value="alpha/beta hydrolase"/>
    <property type="match status" value="1"/>
</dbReference>
<keyword evidence="3" id="KW-1185">Reference proteome</keyword>
<comment type="caution">
    <text evidence="2">The sequence shown here is derived from an EMBL/GenBank/DDBJ whole genome shotgun (WGS) entry which is preliminary data.</text>
</comment>
<keyword evidence="1" id="KW-0378">Hydrolase</keyword>
<dbReference type="Pfam" id="PF03583">
    <property type="entry name" value="LIP"/>
    <property type="match status" value="1"/>
</dbReference>
<dbReference type="OrthoDB" id="2373480at2759"/>